<name>A0A2N9JCW9_9ACTN</name>
<dbReference type="Gene3D" id="1.10.260.40">
    <property type="entry name" value="lambda repressor-like DNA-binding domains"/>
    <property type="match status" value="1"/>
</dbReference>
<accession>A0A2N9JCW9</accession>
<feature type="domain" description="HTH cro/C1-type" evidence="1">
    <location>
        <begin position="11"/>
        <end position="58"/>
    </location>
</feature>
<evidence type="ECO:0000313" key="3">
    <source>
        <dbReference type="Proteomes" id="UP000238164"/>
    </source>
</evidence>
<dbReference type="SUPFAM" id="SSF47413">
    <property type="entry name" value="lambda repressor-like DNA-binding domains"/>
    <property type="match status" value="1"/>
</dbReference>
<dbReference type="GO" id="GO:0003677">
    <property type="term" value="F:DNA binding"/>
    <property type="evidence" value="ECO:0007669"/>
    <property type="project" value="InterPro"/>
</dbReference>
<dbReference type="PROSITE" id="PS50943">
    <property type="entry name" value="HTH_CROC1"/>
    <property type="match status" value="1"/>
</dbReference>
<dbReference type="AlphaFoldDB" id="A0A2N9JCW9"/>
<organism evidence="2 3">
    <name type="scientific">Micropruina glycogenica</name>
    <dbReference type="NCBI Taxonomy" id="75385"/>
    <lineage>
        <taxon>Bacteria</taxon>
        <taxon>Bacillati</taxon>
        <taxon>Actinomycetota</taxon>
        <taxon>Actinomycetes</taxon>
        <taxon>Propionibacteriales</taxon>
        <taxon>Nocardioidaceae</taxon>
        <taxon>Micropruina</taxon>
    </lineage>
</organism>
<evidence type="ECO:0000313" key="2">
    <source>
        <dbReference type="EMBL" id="SPD85266.1"/>
    </source>
</evidence>
<dbReference type="InterPro" id="IPR010982">
    <property type="entry name" value="Lambda_DNA-bd_dom_sf"/>
</dbReference>
<dbReference type="RefSeq" id="WP_105184546.1">
    <property type="nucleotide sequence ID" value="NZ_BAAAGO010000012.1"/>
</dbReference>
<sequence length="84" mass="9110">MRTSQEVGLAVREARLGLGWTQAQLAERSGVGRDWLVRLEQGHPRLELAKVLDTFTALGLTVTIEATPPPNAESDPFASVLEGQ</sequence>
<dbReference type="CDD" id="cd00093">
    <property type="entry name" value="HTH_XRE"/>
    <property type="match status" value="1"/>
</dbReference>
<proteinExistence type="predicted"/>
<keyword evidence="3" id="KW-1185">Reference proteome</keyword>
<protein>
    <submittedName>
        <fullName evidence="2">Helix-turn-helix domain-containing protein</fullName>
    </submittedName>
</protein>
<dbReference type="KEGG" id="mgg:MPLG2_0230"/>
<dbReference type="EMBL" id="LT985188">
    <property type="protein sequence ID" value="SPD85266.1"/>
    <property type="molecule type" value="Genomic_DNA"/>
</dbReference>
<gene>
    <name evidence="2" type="ORF">MPLG2_0230</name>
</gene>
<dbReference type="Pfam" id="PF13560">
    <property type="entry name" value="HTH_31"/>
    <property type="match status" value="1"/>
</dbReference>
<dbReference type="OrthoDB" id="4557883at2"/>
<reference evidence="2 3" key="1">
    <citation type="submission" date="2018-02" db="EMBL/GenBank/DDBJ databases">
        <authorList>
            <person name="Cohen D.B."/>
            <person name="Kent A.D."/>
        </authorList>
    </citation>
    <scope>NUCLEOTIDE SEQUENCE [LARGE SCALE GENOMIC DNA]</scope>
    <source>
        <strain evidence="2">1</strain>
    </source>
</reference>
<dbReference type="SMART" id="SM00530">
    <property type="entry name" value="HTH_XRE"/>
    <property type="match status" value="1"/>
</dbReference>
<evidence type="ECO:0000259" key="1">
    <source>
        <dbReference type="PROSITE" id="PS50943"/>
    </source>
</evidence>
<dbReference type="Proteomes" id="UP000238164">
    <property type="component" value="Chromosome 1"/>
</dbReference>
<dbReference type="InterPro" id="IPR001387">
    <property type="entry name" value="Cro/C1-type_HTH"/>
</dbReference>